<comment type="subcellular location">
    <subcellularLocation>
        <location evidence="1">Cell membrane</location>
        <topology evidence="1">Multi-pass membrane protein</topology>
    </subcellularLocation>
</comment>
<dbReference type="AlphaFoldDB" id="A0A4U5X9A1"/>
<dbReference type="GO" id="GO:0005886">
    <property type="term" value="C:plasma membrane"/>
    <property type="evidence" value="ECO:0007669"/>
    <property type="project" value="UniProtKB-SubCell"/>
</dbReference>
<protein>
    <submittedName>
        <fullName evidence="12">Glycosyltransferase family 2 protein</fullName>
    </submittedName>
</protein>
<dbReference type="PANTHER" id="PTHR48090">
    <property type="entry name" value="UNDECAPRENYL-PHOSPHATE 4-DEOXY-4-FORMAMIDO-L-ARABINOSE TRANSFERASE-RELATED"/>
    <property type="match status" value="1"/>
</dbReference>
<dbReference type="RefSeq" id="WP_137298769.1">
    <property type="nucleotide sequence ID" value="NZ_BMVD01000010.1"/>
</dbReference>
<feature type="compositionally biased region" description="Low complexity" evidence="9">
    <location>
        <begin position="337"/>
        <end position="347"/>
    </location>
</feature>
<dbReference type="SUPFAM" id="SSF53448">
    <property type="entry name" value="Nucleotide-diphospho-sugar transferases"/>
    <property type="match status" value="1"/>
</dbReference>
<gene>
    <name evidence="12" type="ORF">E4U92_03600</name>
</gene>
<feature type="transmembrane region" description="Helical" evidence="10">
    <location>
        <begin position="252"/>
        <end position="270"/>
    </location>
</feature>
<dbReference type="GO" id="GO:0016757">
    <property type="term" value="F:glycosyltransferase activity"/>
    <property type="evidence" value="ECO:0007669"/>
    <property type="project" value="UniProtKB-KW"/>
</dbReference>
<organism evidence="12 13">
    <name type="scientific">Streptomyces galbus</name>
    <dbReference type="NCBI Taxonomy" id="33898"/>
    <lineage>
        <taxon>Bacteria</taxon>
        <taxon>Bacillati</taxon>
        <taxon>Actinomycetota</taxon>
        <taxon>Actinomycetes</taxon>
        <taxon>Kitasatosporales</taxon>
        <taxon>Streptomycetaceae</taxon>
        <taxon>Streptomyces</taxon>
    </lineage>
</organism>
<feature type="compositionally biased region" description="Gly residues" evidence="9">
    <location>
        <begin position="348"/>
        <end position="357"/>
    </location>
</feature>
<reference evidence="12 13" key="1">
    <citation type="submission" date="2019-04" db="EMBL/GenBank/DDBJ databases">
        <title>Streptomyces lasaliensis sp.nov., an Actinomycete isolated from soil which produces the polyether antibiotic lasalocid.</title>
        <authorList>
            <person name="Erwin G."/>
            <person name="Haber C."/>
        </authorList>
    </citation>
    <scope>NUCLEOTIDE SEQUENCE [LARGE SCALE GENOMIC DNA]</scope>
    <source>
        <strain evidence="12 13">DSM 40089</strain>
    </source>
</reference>
<evidence type="ECO:0000256" key="3">
    <source>
        <dbReference type="ARBA" id="ARBA00022676"/>
    </source>
</evidence>
<comment type="caution">
    <text evidence="12">The sequence shown here is derived from an EMBL/GenBank/DDBJ whole genome shotgun (WGS) entry which is preliminary data.</text>
</comment>
<dbReference type="CDD" id="cd04187">
    <property type="entry name" value="DPM1_like_bac"/>
    <property type="match status" value="1"/>
</dbReference>
<keyword evidence="2" id="KW-1003">Cell membrane</keyword>
<keyword evidence="6 10" id="KW-1133">Transmembrane helix</keyword>
<dbReference type="PANTHER" id="PTHR48090:SF1">
    <property type="entry name" value="PROPHAGE BACTOPRENOL GLUCOSYL TRANSFERASE HOMOLOG"/>
    <property type="match status" value="1"/>
</dbReference>
<evidence type="ECO:0000313" key="13">
    <source>
        <dbReference type="Proteomes" id="UP000308632"/>
    </source>
</evidence>
<evidence type="ECO:0000259" key="11">
    <source>
        <dbReference type="Pfam" id="PF00535"/>
    </source>
</evidence>
<evidence type="ECO:0000256" key="5">
    <source>
        <dbReference type="ARBA" id="ARBA00022692"/>
    </source>
</evidence>
<dbReference type="Pfam" id="PF00535">
    <property type="entry name" value="Glycos_transf_2"/>
    <property type="match status" value="1"/>
</dbReference>
<comment type="similarity">
    <text evidence="8">Belongs to the glycosyltransferase 2 family. GtrB subfamily.</text>
</comment>
<keyword evidence="4 12" id="KW-0808">Transferase</keyword>
<sequence>MPDISSRAPQVHVPRQRGGAALVSYVLPAFNEFDGIRRFHEELVAALCERPEYAYELVYVNDGSSDGTLAVLEDIAKNDRRVRVVDFARNFGHQMAITAGIDVARGDAVIVMDTDLQDPPRVSLELIDAWRDGAEIVHARRRSRQDTFFKRTTAHAFYRVLRSSTDVDIPVDTGDFRLMDRRAADELRRFRERSRFVRGMVASMGFRQSEVHFDRDERFAGETKYPLKKMARLAVDGLTGFSTAPLRMITKLGFAVLALSLLGIVYALGMKVLRPDITVSGWTMLMVVVLFLGGVQMLSLGVLGSYIGRTYSEVQGRPLYTVRQIIAHGTDTAPAPAAAPVHVPVPVGGDGTGHGDR</sequence>
<evidence type="ECO:0000256" key="10">
    <source>
        <dbReference type="SAM" id="Phobius"/>
    </source>
</evidence>
<accession>A0A4U5X9A1</accession>
<feature type="domain" description="Glycosyltransferase 2-like" evidence="11">
    <location>
        <begin position="24"/>
        <end position="187"/>
    </location>
</feature>
<evidence type="ECO:0000256" key="9">
    <source>
        <dbReference type="SAM" id="MobiDB-lite"/>
    </source>
</evidence>
<evidence type="ECO:0000256" key="7">
    <source>
        <dbReference type="ARBA" id="ARBA00023136"/>
    </source>
</evidence>
<proteinExistence type="inferred from homology"/>
<dbReference type="Proteomes" id="UP000308632">
    <property type="component" value="Unassembled WGS sequence"/>
</dbReference>
<feature type="transmembrane region" description="Helical" evidence="10">
    <location>
        <begin position="282"/>
        <end position="307"/>
    </location>
</feature>
<evidence type="ECO:0000256" key="4">
    <source>
        <dbReference type="ARBA" id="ARBA00022679"/>
    </source>
</evidence>
<evidence type="ECO:0000256" key="6">
    <source>
        <dbReference type="ARBA" id="ARBA00022989"/>
    </source>
</evidence>
<dbReference type="InterPro" id="IPR029044">
    <property type="entry name" value="Nucleotide-diphossugar_trans"/>
</dbReference>
<keyword evidence="3" id="KW-0328">Glycosyltransferase</keyword>
<dbReference type="Gene3D" id="3.90.550.10">
    <property type="entry name" value="Spore Coat Polysaccharide Biosynthesis Protein SpsA, Chain A"/>
    <property type="match status" value="1"/>
</dbReference>
<feature type="region of interest" description="Disordered" evidence="9">
    <location>
        <begin position="337"/>
        <end position="357"/>
    </location>
</feature>
<dbReference type="EMBL" id="SZPR01000007">
    <property type="protein sequence ID" value="TKT10871.1"/>
    <property type="molecule type" value="Genomic_DNA"/>
</dbReference>
<keyword evidence="5 10" id="KW-0812">Transmembrane</keyword>
<evidence type="ECO:0000313" key="12">
    <source>
        <dbReference type="EMBL" id="TKT10871.1"/>
    </source>
</evidence>
<evidence type="ECO:0000256" key="8">
    <source>
        <dbReference type="ARBA" id="ARBA00038152"/>
    </source>
</evidence>
<dbReference type="InterPro" id="IPR001173">
    <property type="entry name" value="Glyco_trans_2-like"/>
</dbReference>
<name>A0A4U5X9A1_STRGB</name>
<evidence type="ECO:0000256" key="1">
    <source>
        <dbReference type="ARBA" id="ARBA00004651"/>
    </source>
</evidence>
<dbReference type="FunFam" id="3.90.550.10:FF:000079">
    <property type="entry name" value="Probable glycosyl transferase"/>
    <property type="match status" value="1"/>
</dbReference>
<dbReference type="InterPro" id="IPR050256">
    <property type="entry name" value="Glycosyltransferase_2"/>
</dbReference>
<evidence type="ECO:0000256" key="2">
    <source>
        <dbReference type="ARBA" id="ARBA00022475"/>
    </source>
</evidence>
<keyword evidence="7 10" id="KW-0472">Membrane</keyword>